<dbReference type="SMART" id="SM00849">
    <property type="entry name" value="Lactamase_B"/>
    <property type="match status" value="1"/>
</dbReference>
<dbReference type="AlphaFoldDB" id="A0A2T4JJ06"/>
<protein>
    <submittedName>
        <fullName evidence="2">MBL fold hydrolase</fullName>
    </submittedName>
</protein>
<dbReference type="OrthoDB" id="2971563at2"/>
<dbReference type="Gene3D" id="1.10.10.10">
    <property type="entry name" value="Winged helix-like DNA-binding domain superfamily/Winged helix DNA-binding domain"/>
    <property type="match status" value="1"/>
</dbReference>
<reference evidence="2 3" key="1">
    <citation type="submission" date="2018-03" db="EMBL/GenBank/DDBJ databases">
        <title>Rhodobacter veldkampii.</title>
        <authorList>
            <person name="Meyer T.E."/>
            <person name="Miller S."/>
            <person name="Lodha T."/>
            <person name="Gandham S."/>
            <person name="Chintalapati S."/>
            <person name="Chintalapati V.R."/>
        </authorList>
    </citation>
    <scope>NUCLEOTIDE SEQUENCE [LARGE SCALE GENOMIC DNA]</scope>
    <source>
        <strain evidence="2 3">DSM 11550</strain>
    </source>
</reference>
<keyword evidence="3" id="KW-1185">Reference proteome</keyword>
<dbReference type="Proteomes" id="UP000241899">
    <property type="component" value="Unassembled WGS sequence"/>
</dbReference>
<feature type="domain" description="Metallo-beta-lactamase" evidence="1">
    <location>
        <begin position="5"/>
        <end position="222"/>
    </location>
</feature>
<dbReference type="Pfam" id="PF21221">
    <property type="entry name" value="B_lactamase-like_C"/>
    <property type="match status" value="1"/>
</dbReference>
<dbReference type="InterPro" id="IPR036866">
    <property type="entry name" value="RibonucZ/Hydroxyglut_hydro"/>
</dbReference>
<dbReference type="SUPFAM" id="SSF56281">
    <property type="entry name" value="Metallo-hydrolase/oxidoreductase"/>
    <property type="match status" value="1"/>
</dbReference>
<organism evidence="2 3">
    <name type="scientific">Phaeovulum veldkampii DSM 11550</name>
    <dbReference type="NCBI Taxonomy" id="1185920"/>
    <lineage>
        <taxon>Bacteria</taxon>
        <taxon>Pseudomonadati</taxon>
        <taxon>Pseudomonadota</taxon>
        <taxon>Alphaproteobacteria</taxon>
        <taxon>Rhodobacterales</taxon>
        <taxon>Paracoccaceae</taxon>
        <taxon>Phaeovulum</taxon>
    </lineage>
</organism>
<evidence type="ECO:0000259" key="1">
    <source>
        <dbReference type="SMART" id="SM00849"/>
    </source>
</evidence>
<evidence type="ECO:0000313" key="2">
    <source>
        <dbReference type="EMBL" id="PTE17886.1"/>
    </source>
</evidence>
<dbReference type="Gene3D" id="3.60.15.10">
    <property type="entry name" value="Ribonuclease Z/Hydroxyacylglutathione hydrolase-like"/>
    <property type="match status" value="1"/>
</dbReference>
<accession>A0A2T4JJ06</accession>
<sequence length="308" mass="34394">MALDHVNAYALDEGDGWTVVDPGLDTRKSRAIWDGLLAGPLAGKPVTRVVVTHYHPDHVGLAGWFQARGAEVWMSRTSWLWARMLVLDEHPLPVPETMAFWRAAGMDAAQLATRAAERPFNFCDVVHPLAYGFRRLTEGQEITMAGRRWRLRMGDGHAPEHATFWSREDDLVIGGDQLLPGISANLGVYASEPLADPVADWLASCARLAEFADDRHLVLPGHKLPFTGLPLRLRQMIQNHHGALDRLRDHLASPRTAVACFAPLFARPIGLPDYTLALVEAVAHLNHLLLRGEAAREMRDGVWFWRRV</sequence>
<dbReference type="InterPro" id="IPR001279">
    <property type="entry name" value="Metallo-B-lactamas"/>
</dbReference>
<dbReference type="InterPro" id="IPR036388">
    <property type="entry name" value="WH-like_DNA-bd_sf"/>
</dbReference>
<dbReference type="InterPro" id="IPR048933">
    <property type="entry name" value="B_lactamase-like_C"/>
</dbReference>
<keyword evidence="2" id="KW-0378">Hydrolase</keyword>
<gene>
    <name evidence="2" type="ORF">C5F46_07190</name>
</gene>
<proteinExistence type="predicted"/>
<comment type="caution">
    <text evidence="2">The sequence shown here is derived from an EMBL/GenBank/DDBJ whole genome shotgun (WGS) entry which is preliminary data.</text>
</comment>
<name>A0A2T4JJ06_9RHOB</name>
<evidence type="ECO:0000313" key="3">
    <source>
        <dbReference type="Proteomes" id="UP000241899"/>
    </source>
</evidence>
<dbReference type="PANTHER" id="PTHR42951:SF22">
    <property type="entry name" value="METALLO BETA-LACTAMASE SUPERFAMILY LIPOPROTEIN"/>
    <property type="match status" value="1"/>
</dbReference>
<dbReference type="InterPro" id="IPR050855">
    <property type="entry name" value="NDM-1-like"/>
</dbReference>
<dbReference type="GO" id="GO:0016787">
    <property type="term" value="F:hydrolase activity"/>
    <property type="evidence" value="ECO:0007669"/>
    <property type="project" value="UniProtKB-KW"/>
</dbReference>
<dbReference type="Pfam" id="PF00753">
    <property type="entry name" value="Lactamase_B"/>
    <property type="match status" value="1"/>
</dbReference>
<dbReference type="EMBL" id="PZKF01000013">
    <property type="protein sequence ID" value="PTE17886.1"/>
    <property type="molecule type" value="Genomic_DNA"/>
</dbReference>
<dbReference type="PANTHER" id="PTHR42951">
    <property type="entry name" value="METALLO-BETA-LACTAMASE DOMAIN-CONTAINING"/>
    <property type="match status" value="1"/>
</dbReference>